<feature type="transmembrane region" description="Helical" evidence="1">
    <location>
        <begin position="6"/>
        <end position="32"/>
    </location>
</feature>
<feature type="transmembrane region" description="Helical" evidence="1">
    <location>
        <begin position="223"/>
        <end position="245"/>
    </location>
</feature>
<dbReference type="Proteomes" id="UP000632828">
    <property type="component" value="Unassembled WGS sequence"/>
</dbReference>
<name>A0A8J6QUX6_9BACT</name>
<keyword evidence="1" id="KW-0812">Transmembrane</keyword>
<protein>
    <submittedName>
        <fullName evidence="2">Uncharacterized protein</fullName>
    </submittedName>
</protein>
<feature type="transmembrane region" description="Helical" evidence="1">
    <location>
        <begin position="52"/>
        <end position="74"/>
    </location>
</feature>
<keyword evidence="1" id="KW-0472">Membrane</keyword>
<feature type="transmembrane region" description="Helical" evidence="1">
    <location>
        <begin position="134"/>
        <end position="154"/>
    </location>
</feature>
<keyword evidence="1" id="KW-1133">Transmembrane helix</keyword>
<keyword evidence="3" id="KW-1185">Reference proteome</keyword>
<dbReference type="AlphaFoldDB" id="A0A8J6QUX6"/>
<evidence type="ECO:0000256" key="1">
    <source>
        <dbReference type="SAM" id="Phobius"/>
    </source>
</evidence>
<reference evidence="2" key="1">
    <citation type="submission" date="2020-09" db="EMBL/GenBank/DDBJ databases">
        <title>Pelobacter alkaliphilus sp. nov., a novel anaerobic arsenate-reducing bacterium from terrestrial mud volcano.</title>
        <authorList>
            <person name="Khomyakova M.A."/>
            <person name="Merkel A.Y."/>
            <person name="Slobodkin A.I."/>
        </authorList>
    </citation>
    <scope>NUCLEOTIDE SEQUENCE</scope>
    <source>
        <strain evidence="2">M08fum</strain>
    </source>
</reference>
<accession>A0A8J6QUX6</accession>
<sequence>MILHPGILALLSGSALILLMLLVAGGVALRILRHWNADSGSTTQLQLERQTWLVTTLLKYAFGFQIITLFLFLFTLDEIHPLFVGAMCATGSLNANLVGWLVLLVKIGLVFAAAFWLAVNTLDQGTEDTPLVRFKYVTLLLLIPLVALDLWLQWEYFSGLRPQMITSCCGSLFSAEGEGVISTLTGLPVEQGMSLFFAVVLLYAGLLLASLRRRAVLLRHGLFVASVLLFFVSLAALVSFLSLYIYQMPSHQCPFDMLQGHYYYIGYPIYLGLFMATLFAMLPGLCRPLVKTASLERQLESCEPVWLRLALFGLILFLVTSCWQMVFGPLILLGY</sequence>
<evidence type="ECO:0000313" key="3">
    <source>
        <dbReference type="Proteomes" id="UP000632828"/>
    </source>
</evidence>
<gene>
    <name evidence="2" type="ORF">ICT70_09520</name>
</gene>
<feature type="transmembrane region" description="Helical" evidence="1">
    <location>
        <begin position="305"/>
        <end position="326"/>
    </location>
</feature>
<dbReference type="RefSeq" id="WP_191155945.1">
    <property type="nucleotide sequence ID" value="NZ_JACWUN010000010.1"/>
</dbReference>
<feature type="transmembrane region" description="Helical" evidence="1">
    <location>
        <begin position="192"/>
        <end position="211"/>
    </location>
</feature>
<feature type="transmembrane region" description="Helical" evidence="1">
    <location>
        <begin position="265"/>
        <end position="285"/>
    </location>
</feature>
<proteinExistence type="predicted"/>
<feature type="transmembrane region" description="Helical" evidence="1">
    <location>
        <begin position="97"/>
        <end position="122"/>
    </location>
</feature>
<evidence type="ECO:0000313" key="2">
    <source>
        <dbReference type="EMBL" id="MBD1400910.1"/>
    </source>
</evidence>
<organism evidence="2 3">
    <name type="scientific">Pelovirga terrestris</name>
    <dbReference type="NCBI Taxonomy" id="2771352"/>
    <lineage>
        <taxon>Bacteria</taxon>
        <taxon>Pseudomonadati</taxon>
        <taxon>Thermodesulfobacteriota</taxon>
        <taxon>Desulfuromonadia</taxon>
        <taxon>Geobacterales</taxon>
        <taxon>Geobacteraceae</taxon>
        <taxon>Pelovirga</taxon>
    </lineage>
</organism>
<dbReference type="EMBL" id="JACWUN010000010">
    <property type="protein sequence ID" value="MBD1400910.1"/>
    <property type="molecule type" value="Genomic_DNA"/>
</dbReference>
<comment type="caution">
    <text evidence="2">The sequence shown here is derived from an EMBL/GenBank/DDBJ whole genome shotgun (WGS) entry which is preliminary data.</text>
</comment>